<dbReference type="InterPro" id="IPR013022">
    <property type="entry name" value="Xyl_isomerase-like_TIM-brl"/>
</dbReference>
<feature type="domain" description="Xylose isomerase-like TIM barrel" evidence="1">
    <location>
        <begin position="21"/>
        <end position="241"/>
    </location>
</feature>
<keyword evidence="2" id="KW-0413">Isomerase</keyword>
<dbReference type="Pfam" id="PF01261">
    <property type="entry name" value="AP_endonuc_2"/>
    <property type="match status" value="1"/>
</dbReference>
<dbReference type="InterPro" id="IPR036237">
    <property type="entry name" value="Xyl_isomerase-like_sf"/>
</dbReference>
<dbReference type="Gene3D" id="3.20.20.150">
    <property type="entry name" value="Divalent-metal-dependent TIM barrel enzymes"/>
    <property type="match status" value="1"/>
</dbReference>
<organism evidence="2 3">
    <name type="scientific">Alkalicella caledoniensis</name>
    <dbReference type="NCBI Taxonomy" id="2731377"/>
    <lineage>
        <taxon>Bacteria</taxon>
        <taxon>Bacillati</taxon>
        <taxon>Bacillota</taxon>
        <taxon>Clostridia</taxon>
        <taxon>Eubacteriales</taxon>
        <taxon>Proteinivoracaceae</taxon>
        <taxon>Alkalicella</taxon>
    </lineage>
</organism>
<dbReference type="EMBL" id="CP058559">
    <property type="protein sequence ID" value="QNO15188.1"/>
    <property type="molecule type" value="Genomic_DNA"/>
</dbReference>
<reference evidence="2 3" key="1">
    <citation type="submission" date="2020-07" db="EMBL/GenBank/DDBJ databases">
        <title>Alkalicella. sp. LB2 genome.</title>
        <authorList>
            <person name="Postec A."/>
            <person name="Quemeneur M."/>
        </authorList>
    </citation>
    <scope>NUCLEOTIDE SEQUENCE [LARGE SCALE GENOMIC DNA]</scope>
    <source>
        <strain evidence="2 3">LB2</strain>
    </source>
</reference>
<name>A0A7G9W926_ALKCA</name>
<gene>
    <name evidence="2" type="ORF">HYG86_10650</name>
</gene>
<proteinExistence type="predicted"/>
<dbReference type="AlphaFoldDB" id="A0A7G9W926"/>
<accession>A0A7G9W926</accession>
<sequence length="259" mass="30028">MNLGISTASFYPKIYTENTIELISELGVDKIEVFLQTQSEYKEEYIKNLSEKIKMNGQQVYSVHPSSASFEPLLFSDYKREVDDAIEIFKVIFKCCKILGAKYYNFHGPRLVSSPVNQWPMIIDRVRKITDIAKEYDIGISQENVSWCVSGKMEFVEFLKGEKIENLYYTLDNKQAVKSLVDPNKLAKVMGTDLVNVHISDIKEKDVGIFPGFGNFEFDDFFINLKELKYTGPVFIEVYGKYLPHDLKGEFKKFKLKYF</sequence>
<evidence type="ECO:0000313" key="3">
    <source>
        <dbReference type="Proteomes" id="UP000516160"/>
    </source>
</evidence>
<dbReference type="RefSeq" id="WP_213165553.1">
    <property type="nucleotide sequence ID" value="NZ_CP058559.1"/>
</dbReference>
<evidence type="ECO:0000259" key="1">
    <source>
        <dbReference type="Pfam" id="PF01261"/>
    </source>
</evidence>
<dbReference type="GO" id="GO:0016853">
    <property type="term" value="F:isomerase activity"/>
    <property type="evidence" value="ECO:0007669"/>
    <property type="project" value="UniProtKB-KW"/>
</dbReference>
<dbReference type="SUPFAM" id="SSF51658">
    <property type="entry name" value="Xylose isomerase-like"/>
    <property type="match status" value="1"/>
</dbReference>
<dbReference type="PANTHER" id="PTHR12110">
    <property type="entry name" value="HYDROXYPYRUVATE ISOMERASE"/>
    <property type="match status" value="1"/>
</dbReference>
<dbReference type="InterPro" id="IPR050312">
    <property type="entry name" value="IolE/XylAMocC-like"/>
</dbReference>
<protein>
    <submittedName>
        <fullName evidence="2">Sugar phosphate isomerase/epimerase</fullName>
    </submittedName>
</protein>
<evidence type="ECO:0000313" key="2">
    <source>
        <dbReference type="EMBL" id="QNO15188.1"/>
    </source>
</evidence>
<dbReference type="KEGG" id="acae:HYG86_10650"/>
<keyword evidence="3" id="KW-1185">Reference proteome</keyword>
<dbReference type="Proteomes" id="UP000516160">
    <property type="component" value="Chromosome"/>
</dbReference>